<dbReference type="KEGG" id="ffu:CLAFUR5_02475"/>
<evidence type="ECO:0000313" key="2">
    <source>
        <dbReference type="Proteomes" id="UP000756132"/>
    </source>
</evidence>
<proteinExistence type="predicted"/>
<keyword evidence="2" id="KW-1185">Reference proteome</keyword>
<reference evidence="1" key="1">
    <citation type="submission" date="2021-12" db="EMBL/GenBank/DDBJ databases">
        <authorList>
            <person name="Zaccaron A."/>
            <person name="Stergiopoulos I."/>
        </authorList>
    </citation>
    <scope>NUCLEOTIDE SEQUENCE</scope>
    <source>
        <strain evidence="1">Race5_Kim</strain>
    </source>
</reference>
<sequence>MDAPPNCSKQHSAKRAHSNIEIDRILAANDQALQSRDSSVPDTVAPARKRTRLTKPLLLSTTGLEELADFAQELQTNRPRELELSTEPPDSALREQGCDLEIGLTEEPDRDPFFPRREPPRTVHEKLERAYFHLIKTWRTHHSIFYEYDIVCLKGVQAITIERPLDGVPPAVEMDRVVYPYRQLPSGGLYFFLPAQIKVFEAENFSR</sequence>
<accession>A0A9Q8LA43</accession>
<name>A0A9Q8LA43_PASFU</name>
<dbReference type="RefSeq" id="XP_047757975.1">
    <property type="nucleotide sequence ID" value="XM_047901623.1"/>
</dbReference>
<dbReference type="AlphaFoldDB" id="A0A9Q8LA43"/>
<protein>
    <submittedName>
        <fullName evidence="1">Uncharacterized protein</fullName>
    </submittedName>
</protein>
<dbReference type="Proteomes" id="UP000756132">
    <property type="component" value="Chromosome 2"/>
</dbReference>
<reference evidence="1" key="2">
    <citation type="journal article" date="2022" name="Microb. Genom.">
        <title>A chromosome-scale genome assembly of the tomato pathogen Cladosporium fulvum reveals a compartmentalized genome architecture and the presence of a dispensable chromosome.</title>
        <authorList>
            <person name="Zaccaron A.Z."/>
            <person name="Chen L.H."/>
            <person name="Samaras A."/>
            <person name="Stergiopoulos I."/>
        </authorList>
    </citation>
    <scope>NUCLEOTIDE SEQUENCE</scope>
    <source>
        <strain evidence="1">Race5_Kim</strain>
    </source>
</reference>
<dbReference type="EMBL" id="CP090164">
    <property type="protein sequence ID" value="UJO13609.1"/>
    <property type="molecule type" value="Genomic_DNA"/>
</dbReference>
<gene>
    <name evidence="1" type="ORF">CLAFUR5_02475</name>
</gene>
<organism evidence="1 2">
    <name type="scientific">Passalora fulva</name>
    <name type="common">Tomato leaf mold</name>
    <name type="synonym">Cladosporium fulvum</name>
    <dbReference type="NCBI Taxonomy" id="5499"/>
    <lineage>
        <taxon>Eukaryota</taxon>
        <taxon>Fungi</taxon>
        <taxon>Dikarya</taxon>
        <taxon>Ascomycota</taxon>
        <taxon>Pezizomycotina</taxon>
        <taxon>Dothideomycetes</taxon>
        <taxon>Dothideomycetidae</taxon>
        <taxon>Mycosphaerellales</taxon>
        <taxon>Mycosphaerellaceae</taxon>
        <taxon>Fulvia</taxon>
    </lineage>
</organism>
<dbReference type="GeneID" id="71982353"/>
<evidence type="ECO:0000313" key="1">
    <source>
        <dbReference type="EMBL" id="UJO13609.1"/>
    </source>
</evidence>